<dbReference type="EMBL" id="WMBE01000001">
    <property type="protein sequence ID" value="MDG0866467.1"/>
    <property type="molecule type" value="Genomic_DNA"/>
</dbReference>
<dbReference type="SUPFAM" id="SSF53335">
    <property type="entry name" value="S-adenosyl-L-methionine-dependent methyltransferases"/>
    <property type="match status" value="1"/>
</dbReference>
<evidence type="ECO:0000313" key="1">
    <source>
        <dbReference type="EMBL" id="MDG0866467.1"/>
    </source>
</evidence>
<dbReference type="Pfam" id="PF13578">
    <property type="entry name" value="Methyltransf_24"/>
    <property type="match status" value="1"/>
</dbReference>
<dbReference type="AlphaFoldDB" id="A0AAJ5ZEU4"/>
<reference evidence="3 4" key="1">
    <citation type="submission" date="2019-11" db="EMBL/GenBank/DDBJ databases">
        <authorList>
            <person name="Cho J.-C."/>
        </authorList>
    </citation>
    <scope>NUCLEOTIDE SEQUENCE [LARGE SCALE GENOMIC DNA]</scope>
    <source>
        <strain evidence="2 3">JH1073</strain>
        <strain evidence="1 4">JH702</strain>
    </source>
</reference>
<protein>
    <recommendedName>
        <fullName evidence="5">Class I SAM-dependent methyltransferase</fullName>
    </recommendedName>
</protein>
<keyword evidence="3" id="KW-1185">Reference proteome</keyword>
<reference evidence="3" key="3">
    <citation type="submission" date="2023-06" db="EMBL/GenBank/DDBJ databases">
        <title>Pangenomics reveal diversification of enzyme families and niche specialization in globally abundant SAR202 bacteria.</title>
        <authorList>
            <person name="Saw J.H.W."/>
        </authorList>
    </citation>
    <scope>NUCLEOTIDE SEQUENCE [LARGE SCALE GENOMIC DNA]</scope>
    <source>
        <strain evidence="3">JH1073</strain>
    </source>
</reference>
<evidence type="ECO:0000313" key="3">
    <source>
        <dbReference type="Proteomes" id="UP001219901"/>
    </source>
</evidence>
<dbReference type="InterPro" id="IPR029063">
    <property type="entry name" value="SAM-dependent_MTases_sf"/>
</dbReference>
<reference evidence="2" key="2">
    <citation type="journal article" date="2023" name="Nat. Commun.">
        <title>Cultivation of marine bacteria of the SAR202 clade.</title>
        <authorList>
            <person name="Lim Y."/>
            <person name="Seo J.H."/>
            <person name="Giovannoni S.J."/>
            <person name="Kang I."/>
            <person name="Cho J.C."/>
        </authorList>
    </citation>
    <scope>NUCLEOTIDE SEQUENCE</scope>
    <source>
        <strain evidence="2">JH1073</strain>
    </source>
</reference>
<accession>A0AAJ5ZEU4</accession>
<sequence length="254" mass="28190">MLSALLRTARFFKTPGMATRWAAEFIDDRITTPRHRNHLSYYSDRQLPVADGVAQALSIDISQVNEQLENLPEFLVAENKDPGMTIKWSATSELAATTYALIKLLKPEVVVETGVGAGVSSWTILRAMDENGSGRLVSIDLPTPNSELLPEVGYLVPNELRHRWDLRTGPSQKLLPLALSELGSIDIFQHDSRHSYSNQLREYQTAWPFINDGGILVSDDVSNDALHDAASTWNREPTIIGQSKESPIGLVRKA</sequence>
<evidence type="ECO:0000313" key="4">
    <source>
        <dbReference type="Proteomes" id="UP001321249"/>
    </source>
</evidence>
<dbReference type="RefSeq" id="WP_342822102.1">
    <property type="nucleotide sequence ID" value="NZ_CP046146.1"/>
</dbReference>
<dbReference type="Gene3D" id="3.40.50.150">
    <property type="entry name" value="Vaccinia Virus protein VP39"/>
    <property type="match status" value="1"/>
</dbReference>
<dbReference type="EMBL" id="CP046147">
    <property type="protein sequence ID" value="WFG38819.1"/>
    <property type="molecule type" value="Genomic_DNA"/>
</dbReference>
<dbReference type="Proteomes" id="UP001321249">
    <property type="component" value="Unassembled WGS sequence"/>
</dbReference>
<name>A0AAJ5ZEU4_9CHLR</name>
<evidence type="ECO:0000313" key="2">
    <source>
        <dbReference type="EMBL" id="WFG38819.1"/>
    </source>
</evidence>
<proteinExistence type="predicted"/>
<dbReference type="Proteomes" id="UP001219901">
    <property type="component" value="Chromosome"/>
</dbReference>
<organism evidence="2 3">
    <name type="scientific">Candidatus Lucifugimonas marina</name>
    <dbReference type="NCBI Taxonomy" id="3038979"/>
    <lineage>
        <taxon>Bacteria</taxon>
        <taxon>Bacillati</taxon>
        <taxon>Chloroflexota</taxon>
        <taxon>Dehalococcoidia</taxon>
        <taxon>SAR202 cluster</taxon>
        <taxon>Candidatus Lucifugimonadales</taxon>
        <taxon>Candidatus Lucifugimonadaceae</taxon>
        <taxon>Candidatus Lucifugimonas</taxon>
    </lineage>
</organism>
<gene>
    <name evidence="1" type="ORF">GKO46_05190</name>
    <name evidence="2" type="ORF">GKO48_04070</name>
</gene>
<evidence type="ECO:0008006" key="5">
    <source>
        <dbReference type="Google" id="ProtNLM"/>
    </source>
</evidence>